<protein>
    <submittedName>
        <fullName evidence="1">Uncharacterized protein</fullName>
    </submittedName>
</protein>
<organism evidence="1 2">
    <name type="scientific">Trichinella britovi</name>
    <name type="common">Parasitic roundworm</name>
    <dbReference type="NCBI Taxonomy" id="45882"/>
    <lineage>
        <taxon>Eukaryota</taxon>
        <taxon>Metazoa</taxon>
        <taxon>Ecdysozoa</taxon>
        <taxon>Nematoda</taxon>
        <taxon>Enoplea</taxon>
        <taxon>Dorylaimia</taxon>
        <taxon>Trichinellida</taxon>
        <taxon>Trichinellidae</taxon>
        <taxon>Trichinella</taxon>
    </lineage>
</organism>
<sequence length="64" mass="7602">MVQECKSTESMPIFQGESSNVRLPKLEIKKFNGEYHDWQRFYDEYEATINSNSTLSSIEKFNYL</sequence>
<dbReference type="EMBL" id="JYDI01005817">
    <property type="protein sequence ID" value="KRY04245.1"/>
    <property type="molecule type" value="Genomic_DNA"/>
</dbReference>
<accession>A0A0V0YV77</accession>
<name>A0A0V0YV77_TRIBR</name>
<gene>
    <name evidence="1" type="ORF">T03_1218</name>
</gene>
<comment type="caution">
    <text evidence="1">The sequence shown here is derived from an EMBL/GenBank/DDBJ whole genome shotgun (WGS) entry which is preliminary data.</text>
</comment>
<keyword evidence="2" id="KW-1185">Reference proteome</keyword>
<dbReference type="InterPro" id="IPR005312">
    <property type="entry name" value="DUF1759"/>
</dbReference>
<dbReference type="Proteomes" id="UP000054653">
    <property type="component" value="Unassembled WGS sequence"/>
</dbReference>
<evidence type="ECO:0000313" key="1">
    <source>
        <dbReference type="EMBL" id="KRY04245.1"/>
    </source>
</evidence>
<dbReference type="AlphaFoldDB" id="A0A0V0YV77"/>
<proteinExistence type="predicted"/>
<dbReference type="Pfam" id="PF03564">
    <property type="entry name" value="DUF1759"/>
    <property type="match status" value="1"/>
</dbReference>
<reference evidence="1 2" key="1">
    <citation type="submission" date="2015-01" db="EMBL/GenBank/DDBJ databases">
        <title>Evolution of Trichinella species and genotypes.</title>
        <authorList>
            <person name="Korhonen P.K."/>
            <person name="Edoardo P."/>
            <person name="Giuseppe L.R."/>
            <person name="Gasser R.B."/>
        </authorList>
    </citation>
    <scope>NUCLEOTIDE SEQUENCE [LARGE SCALE GENOMIC DNA]</scope>
    <source>
        <strain evidence="1">ISS120</strain>
    </source>
</reference>
<evidence type="ECO:0000313" key="2">
    <source>
        <dbReference type="Proteomes" id="UP000054653"/>
    </source>
</evidence>